<dbReference type="PROSITE" id="PS00070">
    <property type="entry name" value="ALDEHYDE_DEHYDR_CYS"/>
    <property type="match status" value="1"/>
</dbReference>
<dbReference type="PANTHER" id="PTHR11699">
    <property type="entry name" value="ALDEHYDE DEHYDROGENASE-RELATED"/>
    <property type="match status" value="1"/>
</dbReference>
<evidence type="ECO:0000256" key="3">
    <source>
        <dbReference type="PROSITE-ProRule" id="PRU10007"/>
    </source>
</evidence>
<dbReference type="SUPFAM" id="SSF53720">
    <property type="entry name" value="ALDH-like"/>
    <property type="match status" value="1"/>
</dbReference>
<dbReference type="EMBL" id="QPFP01000092">
    <property type="protein sequence ID" value="TEB22411.1"/>
    <property type="molecule type" value="Genomic_DNA"/>
</dbReference>
<evidence type="ECO:0000259" key="5">
    <source>
        <dbReference type="Pfam" id="PF00171"/>
    </source>
</evidence>
<evidence type="ECO:0000256" key="4">
    <source>
        <dbReference type="RuleBase" id="RU003345"/>
    </source>
</evidence>
<evidence type="ECO:0000313" key="6">
    <source>
        <dbReference type="EMBL" id="TEB22411.1"/>
    </source>
</evidence>
<reference evidence="6 7" key="1">
    <citation type="journal article" date="2019" name="Nat. Ecol. Evol.">
        <title>Megaphylogeny resolves global patterns of mushroom evolution.</title>
        <authorList>
            <person name="Varga T."/>
            <person name="Krizsan K."/>
            <person name="Foldi C."/>
            <person name="Dima B."/>
            <person name="Sanchez-Garcia M."/>
            <person name="Sanchez-Ramirez S."/>
            <person name="Szollosi G.J."/>
            <person name="Szarkandi J.G."/>
            <person name="Papp V."/>
            <person name="Albert L."/>
            <person name="Andreopoulos W."/>
            <person name="Angelini C."/>
            <person name="Antonin V."/>
            <person name="Barry K.W."/>
            <person name="Bougher N.L."/>
            <person name="Buchanan P."/>
            <person name="Buyck B."/>
            <person name="Bense V."/>
            <person name="Catcheside P."/>
            <person name="Chovatia M."/>
            <person name="Cooper J."/>
            <person name="Damon W."/>
            <person name="Desjardin D."/>
            <person name="Finy P."/>
            <person name="Geml J."/>
            <person name="Haridas S."/>
            <person name="Hughes K."/>
            <person name="Justo A."/>
            <person name="Karasinski D."/>
            <person name="Kautmanova I."/>
            <person name="Kiss B."/>
            <person name="Kocsube S."/>
            <person name="Kotiranta H."/>
            <person name="LaButti K.M."/>
            <person name="Lechner B.E."/>
            <person name="Liimatainen K."/>
            <person name="Lipzen A."/>
            <person name="Lukacs Z."/>
            <person name="Mihaltcheva S."/>
            <person name="Morgado L.N."/>
            <person name="Niskanen T."/>
            <person name="Noordeloos M.E."/>
            <person name="Ohm R.A."/>
            <person name="Ortiz-Santana B."/>
            <person name="Ovrebo C."/>
            <person name="Racz N."/>
            <person name="Riley R."/>
            <person name="Savchenko A."/>
            <person name="Shiryaev A."/>
            <person name="Soop K."/>
            <person name="Spirin V."/>
            <person name="Szebenyi C."/>
            <person name="Tomsovsky M."/>
            <person name="Tulloss R.E."/>
            <person name="Uehling J."/>
            <person name="Grigoriev I.V."/>
            <person name="Vagvolgyi C."/>
            <person name="Papp T."/>
            <person name="Martin F.M."/>
            <person name="Miettinen O."/>
            <person name="Hibbett D.S."/>
            <person name="Nagy L.G."/>
        </authorList>
    </citation>
    <scope>NUCLEOTIDE SEQUENCE [LARGE SCALE GENOMIC DNA]</scope>
    <source>
        <strain evidence="6 7">FP101781</strain>
    </source>
</reference>
<proteinExistence type="inferred from homology"/>
<evidence type="ECO:0000256" key="2">
    <source>
        <dbReference type="ARBA" id="ARBA00023002"/>
    </source>
</evidence>
<keyword evidence="2 4" id="KW-0560">Oxidoreductase</keyword>
<gene>
    <name evidence="6" type="ORF">FA13DRAFT_1641440</name>
</gene>
<dbReference type="FunFam" id="3.40.605.10:FF:000026">
    <property type="entry name" value="Aldehyde dehydrogenase, putative"/>
    <property type="match status" value="1"/>
</dbReference>
<accession>A0A4Y7SL09</accession>
<dbReference type="InterPro" id="IPR016160">
    <property type="entry name" value="Ald_DH_CS_CYS"/>
</dbReference>
<dbReference type="AlphaFoldDB" id="A0A4Y7SL09"/>
<dbReference type="PROSITE" id="PS00687">
    <property type="entry name" value="ALDEHYDE_DEHYDR_GLU"/>
    <property type="match status" value="1"/>
</dbReference>
<evidence type="ECO:0000313" key="7">
    <source>
        <dbReference type="Proteomes" id="UP000298030"/>
    </source>
</evidence>
<dbReference type="Proteomes" id="UP000298030">
    <property type="component" value="Unassembled WGS sequence"/>
</dbReference>
<dbReference type="Gene3D" id="3.40.605.10">
    <property type="entry name" value="Aldehyde Dehydrogenase, Chain A, domain 1"/>
    <property type="match status" value="1"/>
</dbReference>
<dbReference type="FunFam" id="3.40.605.10:FF:000050">
    <property type="entry name" value="Aldehyde dehydrogenase, mitochondrial"/>
    <property type="match status" value="1"/>
</dbReference>
<dbReference type="Gene3D" id="3.40.309.10">
    <property type="entry name" value="Aldehyde Dehydrogenase, Chain A, domain 2"/>
    <property type="match status" value="1"/>
</dbReference>
<feature type="domain" description="Aldehyde dehydrogenase" evidence="5">
    <location>
        <begin position="30"/>
        <end position="494"/>
    </location>
</feature>
<dbReference type="STRING" id="71717.A0A4Y7SL09"/>
<dbReference type="OrthoDB" id="310895at2759"/>
<comment type="caution">
    <text evidence="6">The sequence shown here is derived from an EMBL/GenBank/DDBJ whole genome shotgun (WGS) entry which is preliminary data.</text>
</comment>
<dbReference type="Pfam" id="PF00171">
    <property type="entry name" value="Aldedh"/>
    <property type="match status" value="1"/>
</dbReference>
<evidence type="ECO:0000256" key="1">
    <source>
        <dbReference type="ARBA" id="ARBA00009986"/>
    </source>
</evidence>
<dbReference type="InterPro" id="IPR015590">
    <property type="entry name" value="Aldehyde_DH_dom"/>
</dbReference>
<sequence>MPGTFTYTFDTPSFKGDVTVNTGLFIGGEWVDPVEGELIDVYNPATGEVITKVAGGSKADVDRAVEAAKQAFKTKWGLKTAGRDRGRALGRLADLIEKNADMFTALESLNTGKVFGNAKYVDIGGTIACLRYYAGWADKIHGKTIEANETKFAYTRHEPYGVVGQIIPWNFPLSMASWKIGPALATGNAVILKPSEITPLTALKLAEFITEVGFPPGSFNIVNGYGSTVGQAIAEHANIDKVAFTGSTLTGRKILKAAAETNLKDVTLELGGKSPTIIFDDANIEQAVKWATNGIFFNMGQVCSAGSRIFVQEAVYDQVLAAFTATAKALAEKAGDPFSPATQHGPQVSKVQFDRVLGYVESGKEQGARLVVGGERLGDKGYFVHPTIFADVSHEMKIVKEEIFGPVGVIIKFKTEEEAIELANNTVYGLAAHIFTENSSRAIRVAHAVEAGSISVNCANAIENGVPFGGYKQSGIGRELGEYAIDTYTQVKAVQINIGIKL</sequence>
<dbReference type="CDD" id="cd07091">
    <property type="entry name" value="ALDH_F1-2_Ald2-like"/>
    <property type="match status" value="1"/>
</dbReference>
<dbReference type="InterPro" id="IPR029510">
    <property type="entry name" value="Ald_DH_CS_GLU"/>
</dbReference>
<keyword evidence="7" id="KW-1185">Reference proteome</keyword>
<dbReference type="InterPro" id="IPR016162">
    <property type="entry name" value="Ald_DH_N"/>
</dbReference>
<dbReference type="GO" id="GO:0004030">
    <property type="term" value="F:aldehyde dehydrogenase [NAD(P)+] activity"/>
    <property type="evidence" value="ECO:0007669"/>
    <property type="project" value="UniProtKB-ARBA"/>
</dbReference>
<organism evidence="6 7">
    <name type="scientific">Coprinellus micaceus</name>
    <name type="common">Glistening ink-cap mushroom</name>
    <name type="synonym">Coprinus micaceus</name>
    <dbReference type="NCBI Taxonomy" id="71717"/>
    <lineage>
        <taxon>Eukaryota</taxon>
        <taxon>Fungi</taxon>
        <taxon>Dikarya</taxon>
        <taxon>Basidiomycota</taxon>
        <taxon>Agaricomycotina</taxon>
        <taxon>Agaricomycetes</taxon>
        <taxon>Agaricomycetidae</taxon>
        <taxon>Agaricales</taxon>
        <taxon>Agaricineae</taxon>
        <taxon>Psathyrellaceae</taxon>
        <taxon>Coprinellus</taxon>
    </lineage>
</organism>
<comment type="similarity">
    <text evidence="1 4">Belongs to the aldehyde dehydrogenase family.</text>
</comment>
<dbReference type="FunFam" id="3.40.309.10:FF:000012">
    <property type="entry name" value="Betaine aldehyde dehydrogenase"/>
    <property type="match status" value="1"/>
</dbReference>
<feature type="active site" evidence="3">
    <location>
        <position position="269"/>
    </location>
</feature>
<dbReference type="InterPro" id="IPR016163">
    <property type="entry name" value="Ald_DH_C"/>
</dbReference>
<name>A0A4Y7SL09_COPMI</name>
<protein>
    <submittedName>
        <fullName evidence="6">Aldehyde dehydrogenase</fullName>
    </submittedName>
</protein>
<dbReference type="InterPro" id="IPR016161">
    <property type="entry name" value="Ald_DH/histidinol_DH"/>
</dbReference>